<keyword evidence="3" id="KW-0547">Nucleotide-binding</keyword>
<feature type="domain" description="Disease resistance protein winged helix" evidence="9">
    <location>
        <begin position="400"/>
        <end position="470"/>
    </location>
</feature>
<dbReference type="SUPFAM" id="SSF52058">
    <property type="entry name" value="L domain-like"/>
    <property type="match status" value="1"/>
</dbReference>
<dbReference type="GO" id="GO:0005524">
    <property type="term" value="F:ATP binding"/>
    <property type="evidence" value="ECO:0007669"/>
    <property type="project" value="UniProtKB-KW"/>
</dbReference>
<evidence type="ECO:0000259" key="9">
    <source>
        <dbReference type="Pfam" id="PF23559"/>
    </source>
</evidence>
<dbReference type="InterPro" id="IPR001611">
    <property type="entry name" value="Leu-rich_rpt"/>
</dbReference>
<keyword evidence="6" id="KW-0175">Coiled coil</keyword>
<dbReference type="Proteomes" id="UP000323506">
    <property type="component" value="Chromosome D05"/>
</dbReference>
<protein>
    <submittedName>
        <fullName evidence="10">Uncharacterized protein</fullName>
    </submittedName>
</protein>
<gene>
    <name evidence="10" type="ORF">ES288_D05G419700v1</name>
</gene>
<dbReference type="InterPro" id="IPR042197">
    <property type="entry name" value="Apaf_helical"/>
</dbReference>
<evidence type="ECO:0000256" key="6">
    <source>
        <dbReference type="SAM" id="Coils"/>
    </source>
</evidence>
<dbReference type="SUPFAM" id="SSF52540">
    <property type="entry name" value="P-loop containing nucleoside triphosphate hydrolases"/>
    <property type="match status" value="1"/>
</dbReference>
<keyword evidence="2" id="KW-0677">Repeat</keyword>
<evidence type="ECO:0000259" key="7">
    <source>
        <dbReference type="Pfam" id="PF00931"/>
    </source>
</evidence>
<evidence type="ECO:0000256" key="5">
    <source>
        <dbReference type="ARBA" id="ARBA00022840"/>
    </source>
</evidence>
<dbReference type="Gene3D" id="3.80.10.10">
    <property type="entry name" value="Ribonuclease Inhibitor"/>
    <property type="match status" value="1"/>
</dbReference>
<comment type="similarity">
    <text evidence="1">Belongs to the disease resistance NB-LRR family.</text>
</comment>
<dbReference type="Pfam" id="PF13855">
    <property type="entry name" value="LRR_8"/>
    <property type="match status" value="1"/>
</dbReference>
<evidence type="ECO:0000313" key="10">
    <source>
        <dbReference type="EMBL" id="TYG71709.1"/>
    </source>
</evidence>
<dbReference type="InterPro" id="IPR050905">
    <property type="entry name" value="Plant_NBS-LRR"/>
</dbReference>
<dbReference type="GO" id="GO:0006952">
    <property type="term" value="P:defense response"/>
    <property type="evidence" value="ECO:0007669"/>
    <property type="project" value="UniProtKB-KW"/>
</dbReference>
<dbReference type="Pfam" id="PF00931">
    <property type="entry name" value="NB-ARC"/>
    <property type="match status" value="1"/>
</dbReference>
<dbReference type="Pfam" id="PF23559">
    <property type="entry name" value="WHD_DRP"/>
    <property type="match status" value="1"/>
</dbReference>
<dbReference type="InterPro" id="IPR032675">
    <property type="entry name" value="LRR_dom_sf"/>
</dbReference>
<dbReference type="InterPro" id="IPR002182">
    <property type="entry name" value="NB-ARC"/>
</dbReference>
<dbReference type="Gene3D" id="1.10.8.430">
    <property type="entry name" value="Helical domain of apoptotic protease-activating factors"/>
    <property type="match status" value="1"/>
</dbReference>
<evidence type="ECO:0000256" key="4">
    <source>
        <dbReference type="ARBA" id="ARBA00022821"/>
    </source>
</evidence>
<dbReference type="Pfam" id="PF23247">
    <property type="entry name" value="LRR_RPS2"/>
    <property type="match status" value="1"/>
</dbReference>
<evidence type="ECO:0000256" key="1">
    <source>
        <dbReference type="ARBA" id="ARBA00008894"/>
    </source>
</evidence>
<dbReference type="PRINTS" id="PR00364">
    <property type="entry name" value="DISEASERSIST"/>
</dbReference>
<dbReference type="PANTHER" id="PTHR33463:SF212">
    <property type="entry name" value="AND NB-ARC DOMAINS-CONTAINING DISEASE RESISTANCE PROTEIN, PUTATIVE-RELATED"/>
    <property type="match status" value="1"/>
</dbReference>
<name>A0A5D2CQ67_GOSDA</name>
<dbReference type="InterPro" id="IPR057135">
    <property type="entry name" value="At4g27190-like_LRR"/>
</dbReference>
<feature type="domain" description="Disease resistance protein At4g27190-like leucine-rich repeats" evidence="8">
    <location>
        <begin position="820"/>
        <end position="936"/>
    </location>
</feature>
<dbReference type="AlphaFoldDB" id="A0A5D2CQ67"/>
<evidence type="ECO:0000256" key="3">
    <source>
        <dbReference type="ARBA" id="ARBA00022741"/>
    </source>
</evidence>
<dbReference type="FunFam" id="3.40.50.300:FF:001091">
    <property type="entry name" value="Probable disease resistance protein At1g61300"/>
    <property type="match status" value="1"/>
</dbReference>
<dbReference type="EMBL" id="CM017705">
    <property type="protein sequence ID" value="TYG71709.1"/>
    <property type="molecule type" value="Genomic_DNA"/>
</dbReference>
<dbReference type="InterPro" id="IPR058922">
    <property type="entry name" value="WHD_DRP"/>
</dbReference>
<dbReference type="FunFam" id="1.10.10.10:FF:000322">
    <property type="entry name" value="Probable disease resistance protein At1g63360"/>
    <property type="match status" value="1"/>
</dbReference>
<sequence>MEYVEPVTGIANCLGTPVCKYLQYHRKLNDYVRNFKRIRDELNCKMEDIELQLKAELLRPLGKIPKKGVENWLKAVKEMIREAQVVENKVSNERYLCRACNGKLVDEKTREMKEFLDNAPNASEGLAMDGPSAGLPLPTSELVGEEAVRNEIWACLMQEEVIKIGVWGMGGVGKTTIMKHIHNDLLKQQRFERVIWVTISKEFNVMKVQDNIASALKAKEYLDEEEDKLIRAAILSEMLKNAGKHVLILDDVWDKVPLEEVGIPEPSGSTGCKLVLTTRSEHVCKYMGCKVIKVKPLSEEEALILFLNKVGPNIVQSPTIMRTLKLVVKECAGLPLTIVVVAGTMKGEYNPRIWKNALKDLKERIGKVEGVEAEVIERLKFSFDHLKDEKVKDCFLYCALYPEDYEIRTVELIECWIAEIFIDEMDTRQEMADKGLTILKRLEDNCLLENITNRFDPPGVKMHDAVRDMALSITRMSPRYMIQAGLQLEELPEKEQWSPDIEKVSLMYNSISEISIDVLPTKCQLLTTLLLQHNPIKKIPYSFFINMPCLSVLNLSSTKIKSLPNSISKLKNLTTLLLSGCRELRDLPCLSMLQELKKLDLSETGIEEVPEGMDMLIKLSYLDLSVRTLKEIPAGLLPKLVHLQHLSFDVYNEKTSLKAKEMEPLKKLECFTGRFEDISEFNKFISSMQQSKKNLIKYSLQVGLANFPHRRDKRVTIAEVQNWERELIMHPIEIQELNILECDYLRSLVDNNSSLKNAIDLRICSITRCEGIECVVSLSSFASSSAHLFQSLEELYLRDLPKLSALIMKDEGIGSATTSTSAPSATFSHLKKILVSCSSMKTLLPHWLLPNLQNLEDIWVQECDEVVEILGAATSEVEEKGSDALIKFHLPKLRKLELWGLRNLKSICSKSGVMVCDSLQLIHVVGDCGKLKRIPPFVPLVGNGQPFAYAPPSLTIRSWKEWWELLEWDDHPNFKNVLQPLWKEKRSIFDVGEEKDERAGGKEVGAGGG</sequence>
<evidence type="ECO:0000259" key="8">
    <source>
        <dbReference type="Pfam" id="PF23247"/>
    </source>
</evidence>
<reference evidence="10 11" key="1">
    <citation type="submission" date="2019-06" db="EMBL/GenBank/DDBJ databases">
        <title>WGS assembly of Gossypium darwinii.</title>
        <authorList>
            <person name="Chen Z.J."/>
            <person name="Sreedasyam A."/>
            <person name="Ando A."/>
            <person name="Song Q."/>
            <person name="De L."/>
            <person name="Hulse-Kemp A."/>
            <person name="Ding M."/>
            <person name="Ye W."/>
            <person name="Kirkbride R."/>
            <person name="Jenkins J."/>
            <person name="Plott C."/>
            <person name="Lovell J."/>
            <person name="Lin Y.-M."/>
            <person name="Vaughn R."/>
            <person name="Liu B."/>
            <person name="Li W."/>
            <person name="Simpson S."/>
            <person name="Scheffler B."/>
            <person name="Saski C."/>
            <person name="Grover C."/>
            <person name="Hu G."/>
            <person name="Conover J."/>
            <person name="Carlson J."/>
            <person name="Shu S."/>
            <person name="Boston L."/>
            <person name="Williams M."/>
            <person name="Peterson D."/>
            <person name="Mcgee K."/>
            <person name="Jones D."/>
            <person name="Wendel J."/>
            <person name="Stelly D."/>
            <person name="Grimwood J."/>
            <person name="Schmutz J."/>
        </authorList>
    </citation>
    <scope>NUCLEOTIDE SEQUENCE [LARGE SCALE GENOMIC DNA]</scope>
    <source>
        <strain evidence="10">1808015.09</strain>
    </source>
</reference>
<dbReference type="Gene3D" id="3.40.50.300">
    <property type="entry name" value="P-loop containing nucleotide triphosphate hydrolases"/>
    <property type="match status" value="1"/>
</dbReference>
<evidence type="ECO:0000313" key="11">
    <source>
        <dbReference type="Proteomes" id="UP000323506"/>
    </source>
</evidence>
<dbReference type="InterPro" id="IPR027417">
    <property type="entry name" value="P-loop_NTPase"/>
</dbReference>
<proteinExistence type="inferred from homology"/>
<keyword evidence="5" id="KW-0067">ATP-binding</keyword>
<organism evidence="10 11">
    <name type="scientific">Gossypium darwinii</name>
    <name type="common">Darwin's cotton</name>
    <name type="synonym">Gossypium barbadense var. darwinii</name>
    <dbReference type="NCBI Taxonomy" id="34276"/>
    <lineage>
        <taxon>Eukaryota</taxon>
        <taxon>Viridiplantae</taxon>
        <taxon>Streptophyta</taxon>
        <taxon>Embryophyta</taxon>
        <taxon>Tracheophyta</taxon>
        <taxon>Spermatophyta</taxon>
        <taxon>Magnoliopsida</taxon>
        <taxon>eudicotyledons</taxon>
        <taxon>Gunneridae</taxon>
        <taxon>Pentapetalae</taxon>
        <taxon>rosids</taxon>
        <taxon>malvids</taxon>
        <taxon>Malvales</taxon>
        <taxon>Malvaceae</taxon>
        <taxon>Malvoideae</taxon>
        <taxon>Gossypium</taxon>
    </lineage>
</organism>
<feature type="domain" description="NB-ARC" evidence="7">
    <location>
        <begin position="148"/>
        <end position="313"/>
    </location>
</feature>
<keyword evidence="4" id="KW-0611">Plant defense</keyword>
<accession>A0A5D2CQ67</accession>
<keyword evidence="11" id="KW-1185">Reference proteome</keyword>
<dbReference type="GO" id="GO:0043531">
    <property type="term" value="F:ADP binding"/>
    <property type="evidence" value="ECO:0007669"/>
    <property type="project" value="InterPro"/>
</dbReference>
<dbReference type="PANTHER" id="PTHR33463">
    <property type="entry name" value="NB-ARC DOMAIN-CONTAINING PROTEIN-RELATED"/>
    <property type="match status" value="1"/>
</dbReference>
<evidence type="ECO:0000256" key="2">
    <source>
        <dbReference type="ARBA" id="ARBA00022737"/>
    </source>
</evidence>
<feature type="coiled-coil region" evidence="6">
    <location>
        <begin position="32"/>
        <end position="89"/>
    </location>
</feature>